<dbReference type="Gene3D" id="1.10.1070.20">
    <property type="match status" value="1"/>
</dbReference>
<dbReference type="Pfam" id="PF07804">
    <property type="entry name" value="HipA_C"/>
    <property type="match status" value="1"/>
</dbReference>
<dbReference type="EMBL" id="JRAI01000044">
    <property type="protein sequence ID" value="KGN85998.1"/>
    <property type="molecule type" value="Genomic_DNA"/>
</dbReference>
<evidence type="ECO:0000259" key="4">
    <source>
        <dbReference type="Pfam" id="PF07804"/>
    </source>
</evidence>
<dbReference type="RefSeq" id="WP_039419272.1">
    <property type="nucleotide sequence ID" value="NZ_JRAI01000044.1"/>
</dbReference>
<reference evidence="6 7" key="1">
    <citation type="submission" date="2014-08" db="EMBL/GenBank/DDBJ databases">
        <title>Porphyromonas gulae strain:COT-052_OH1451 Genome sequencing.</title>
        <authorList>
            <person name="Wallis C."/>
            <person name="Deusch O."/>
            <person name="O'Flynn C."/>
            <person name="Davis I."/>
            <person name="Jospin G."/>
            <person name="Darling A.E."/>
            <person name="Coil D.A."/>
            <person name="Alexiev A."/>
            <person name="Horsfall A."/>
            <person name="Kirkwood N."/>
            <person name="Harris S."/>
            <person name="Eisen J.A."/>
        </authorList>
    </citation>
    <scope>NUCLEOTIDE SEQUENCE [LARGE SCALE GENOMIC DNA]</scope>
    <source>
        <strain evidence="7">COT-052 OH1451</strain>
    </source>
</reference>
<dbReference type="AlphaFoldDB" id="A0A099WSK6"/>
<protein>
    <submittedName>
        <fullName evidence="6">HipA-like C-terminal domain protein</fullName>
    </submittedName>
</protein>
<evidence type="ECO:0000313" key="7">
    <source>
        <dbReference type="Proteomes" id="UP000030130"/>
    </source>
</evidence>
<evidence type="ECO:0000259" key="5">
    <source>
        <dbReference type="Pfam" id="PF13657"/>
    </source>
</evidence>
<name>A0A099WSK6_9PORP</name>
<dbReference type="GO" id="GO:0005829">
    <property type="term" value="C:cytosol"/>
    <property type="evidence" value="ECO:0007669"/>
    <property type="project" value="TreeGrafter"/>
</dbReference>
<proteinExistence type="inferred from homology"/>
<comment type="similarity">
    <text evidence="1">Belongs to the HipA Ser/Thr kinase family.</text>
</comment>
<comment type="caution">
    <text evidence="6">The sequence shown here is derived from an EMBL/GenBank/DDBJ whole genome shotgun (WGS) entry which is preliminary data.</text>
</comment>
<feature type="domain" description="HipA-like C-terminal" evidence="4">
    <location>
        <begin position="159"/>
        <end position="359"/>
    </location>
</feature>
<dbReference type="PATRIC" id="fig|111105.18.peg.1759"/>
<dbReference type="PANTHER" id="PTHR37419">
    <property type="entry name" value="SERINE/THREONINE-PROTEIN KINASE TOXIN HIPA"/>
    <property type="match status" value="1"/>
</dbReference>
<dbReference type="InterPro" id="IPR052028">
    <property type="entry name" value="HipA_Ser/Thr_kinase"/>
</dbReference>
<evidence type="ECO:0000256" key="1">
    <source>
        <dbReference type="ARBA" id="ARBA00010164"/>
    </source>
</evidence>
<dbReference type="PANTHER" id="PTHR37419:SF8">
    <property type="entry name" value="TOXIN YJJJ"/>
    <property type="match status" value="1"/>
</dbReference>
<keyword evidence="2" id="KW-0808">Transferase</keyword>
<dbReference type="Pfam" id="PF13657">
    <property type="entry name" value="Couple_hipA"/>
    <property type="match status" value="1"/>
</dbReference>
<evidence type="ECO:0000256" key="2">
    <source>
        <dbReference type="ARBA" id="ARBA00022679"/>
    </source>
</evidence>
<organism evidence="6 7">
    <name type="scientific">Porphyromonas gulae</name>
    <dbReference type="NCBI Taxonomy" id="111105"/>
    <lineage>
        <taxon>Bacteria</taxon>
        <taxon>Pseudomonadati</taxon>
        <taxon>Bacteroidota</taxon>
        <taxon>Bacteroidia</taxon>
        <taxon>Bacteroidales</taxon>
        <taxon>Porphyromonadaceae</taxon>
        <taxon>Porphyromonas</taxon>
    </lineage>
</organism>
<keyword evidence="3" id="KW-0418">Kinase</keyword>
<dbReference type="InterPro" id="IPR017508">
    <property type="entry name" value="HipA_N1"/>
</dbReference>
<evidence type="ECO:0000313" key="6">
    <source>
        <dbReference type="EMBL" id="KGN85998.1"/>
    </source>
</evidence>
<feature type="domain" description="HipA N-terminal subdomain 1" evidence="5">
    <location>
        <begin position="8"/>
        <end position="114"/>
    </location>
</feature>
<gene>
    <name evidence="6" type="ORF">HR08_04850</name>
</gene>
<dbReference type="GO" id="GO:0004674">
    <property type="term" value="F:protein serine/threonine kinase activity"/>
    <property type="evidence" value="ECO:0007669"/>
    <property type="project" value="TreeGrafter"/>
</dbReference>
<dbReference type="Proteomes" id="UP000030130">
    <property type="component" value="Unassembled WGS sequence"/>
</dbReference>
<dbReference type="GeneID" id="57240099"/>
<sequence length="371" mass="41799">MNKVQQVEVLWDGSVVGRLALTKEGLCAFEYSAEQIARGVSISPFELPLRSGVAVAKPRPFDGGFGVFDDCLPDGWGLLVMDRYLQKKKIDPRSLTLLDRLALVGSVGRGALEFHPDYSTVHRQDYLDFEELAKEAERILGNEQYEGAGIEEFQYRGGSPGGARPKIFARYDGREWLVKFRATGDSVNIGREEYRYSLLAKKCGVEMPETRLFEDKYFGVERFDRHAKGKYHVVSVAGLIGADYRLPSIDYMHIFQICATITHSIAEMWKVYRLMVFNYLIDNKDDHAKNFAFIYRQGDWHFAPAYDLLPSDGIRGYRTTSINNSIEPARADLLAVAEKVGLNTKEAEGIFDQMQHIVAKATGGAGKQRSL</sequence>
<dbReference type="InterPro" id="IPR012893">
    <property type="entry name" value="HipA-like_C"/>
</dbReference>
<evidence type="ECO:0000256" key="3">
    <source>
        <dbReference type="ARBA" id="ARBA00022777"/>
    </source>
</evidence>
<accession>A0A099WSK6</accession>
<dbReference type="OrthoDB" id="9805913at2"/>